<evidence type="ECO:0000256" key="5">
    <source>
        <dbReference type="ARBA" id="ARBA00023004"/>
    </source>
</evidence>
<comment type="cofactor">
    <cofactor evidence="7">
        <name>heme</name>
        <dbReference type="ChEBI" id="CHEBI:30413"/>
    </cofactor>
</comment>
<evidence type="ECO:0000256" key="3">
    <source>
        <dbReference type="ARBA" id="ARBA00022723"/>
    </source>
</evidence>
<proteinExistence type="inferred from homology"/>
<dbReference type="InterPro" id="IPR002401">
    <property type="entry name" value="Cyt_P450_E_grp-I"/>
</dbReference>
<dbReference type="InterPro" id="IPR001128">
    <property type="entry name" value="Cyt_P450"/>
</dbReference>
<evidence type="ECO:0000256" key="2">
    <source>
        <dbReference type="ARBA" id="ARBA00022617"/>
    </source>
</evidence>
<evidence type="ECO:0000313" key="9">
    <source>
        <dbReference type="EMBL" id="SEL29701.1"/>
    </source>
</evidence>
<keyword evidence="2 7" id="KW-0349">Heme</keyword>
<dbReference type="PRINTS" id="PR00385">
    <property type="entry name" value="P450"/>
</dbReference>
<evidence type="ECO:0000256" key="6">
    <source>
        <dbReference type="ARBA" id="ARBA00023033"/>
    </source>
</evidence>
<dbReference type="PRINTS" id="PR00463">
    <property type="entry name" value="EP450I"/>
</dbReference>
<dbReference type="GO" id="GO:0005506">
    <property type="term" value="F:iron ion binding"/>
    <property type="evidence" value="ECO:0007669"/>
    <property type="project" value="InterPro"/>
</dbReference>
<evidence type="ECO:0000313" key="10">
    <source>
        <dbReference type="Proteomes" id="UP000183015"/>
    </source>
</evidence>
<dbReference type="AlphaFoldDB" id="A0A1H7P1L3"/>
<sequence length="466" mass="50839">MTDALPTTRPLGTAEDAACVRPVPAAPGWLPLLGHTWTLWRAVRRSGLYPYLTGLAAAGPLLRLDIPTAPMVVVTDPELAWQVMVTQGGAFEKGMLYTKMAPLVGAGLATADGTTHRRHRRMVQPAFHRSAVAGYARTMSEHALAMADSWKPGQVLDVDQATAALTVDTLAATLFDADLGRAAAEVVRADVPVILRHMLVRAALPRALDRLPLTAHREFDAATARLRAVIDEVVSAARSSGRPPGLDLLSLLLAARDEETEEGFSDAEVRDELMTILFAGSDTTGSTLAWALHELAAHPDAERRLHAEVDEVVGRGGTVAAADVPRLDHTRRIVEETLRLHSVTMLMRRTLQPVTLGGHLLPAGTEVAYSLYALMRHQRHFPDPDRFDPDRWGEGRRQEIPREAQLAFGAGARKCIGDTFAMTEMTIALATVATRWRLRPAPGPRPRPVMAAMPLPDRVRMRVEPR</sequence>
<keyword evidence="3 7" id="KW-0479">Metal-binding</keyword>
<keyword evidence="10" id="KW-1185">Reference proteome</keyword>
<reference evidence="10" key="1">
    <citation type="submission" date="2016-10" db="EMBL/GenBank/DDBJ databases">
        <authorList>
            <person name="Varghese N."/>
        </authorList>
    </citation>
    <scope>NUCLEOTIDE SEQUENCE [LARGE SCALE GENOMIC DNA]</scope>
    <source>
        <strain evidence="10">DSM 45096 / BCRC 16803 / CGMCC 4.1857 / CIP 109030 / JCM 12277 / KCTC 19219 / NBRC 100920 / 33214</strain>
    </source>
</reference>
<dbReference type="eggNOG" id="COG2124">
    <property type="taxonomic scope" value="Bacteria"/>
</dbReference>
<name>A0A1H7P1L3_STRJI</name>
<dbReference type="SUPFAM" id="SSF48264">
    <property type="entry name" value="Cytochrome P450"/>
    <property type="match status" value="1"/>
</dbReference>
<accession>A0A1H7P1L3</accession>
<dbReference type="PANTHER" id="PTHR24291:SF50">
    <property type="entry name" value="BIFUNCTIONAL ALBAFLAVENONE MONOOXYGENASE_TERPENE SYNTHASE"/>
    <property type="match status" value="1"/>
</dbReference>
<dbReference type="InterPro" id="IPR036396">
    <property type="entry name" value="Cyt_P450_sf"/>
</dbReference>
<dbReference type="InterPro" id="IPR017972">
    <property type="entry name" value="Cyt_P450_CS"/>
</dbReference>
<dbReference type="Gene3D" id="1.10.630.10">
    <property type="entry name" value="Cytochrome P450"/>
    <property type="match status" value="1"/>
</dbReference>
<dbReference type="EMBL" id="FOAZ01000007">
    <property type="protein sequence ID" value="SEL29701.1"/>
    <property type="molecule type" value="Genomic_DNA"/>
</dbReference>
<keyword evidence="5 7" id="KW-0408">Iron</keyword>
<evidence type="ECO:0000256" key="8">
    <source>
        <dbReference type="RuleBase" id="RU000461"/>
    </source>
</evidence>
<dbReference type="GO" id="GO:0016705">
    <property type="term" value="F:oxidoreductase activity, acting on paired donors, with incorporation or reduction of molecular oxygen"/>
    <property type="evidence" value="ECO:0007669"/>
    <property type="project" value="InterPro"/>
</dbReference>
<dbReference type="PANTHER" id="PTHR24291">
    <property type="entry name" value="CYTOCHROME P450 FAMILY 4"/>
    <property type="match status" value="1"/>
</dbReference>
<feature type="binding site" description="axial binding residue" evidence="7">
    <location>
        <position position="415"/>
    </location>
    <ligand>
        <name>heme</name>
        <dbReference type="ChEBI" id="CHEBI:30413"/>
    </ligand>
    <ligandPart>
        <name>Fe</name>
        <dbReference type="ChEBI" id="CHEBI:18248"/>
    </ligandPart>
</feature>
<dbReference type="STRING" id="235985.SAMN05414137_107180"/>
<evidence type="ECO:0000256" key="7">
    <source>
        <dbReference type="PIRSR" id="PIRSR602401-1"/>
    </source>
</evidence>
<gene>
    <name evidence="9" type="ORF">SAMN05414137_107180</name>
</gene>
<dbReference type="OrthoDB" id="4746309at2"/>
<dbReference type="InterPro" id="IPR050196">
    <property type="entry name" value="Cytochrome_P450_Monoox"/>
</dbReference>
<dbReference type="Pfam" id="PF00067">
    <property type="entry name" value="p450"/>
    <property type="match status" value="1"/>
</dbReference>
<comment type="similarity">
    <text evidence="1 8">Belongs to the cytochrome P450 family.</text>
</comment>
<dbReference type="GO" id="GO:0020037">
    <property type="term" value="F:heme binding"/>
    <property type="evidence" value="ECO:0007669"/>
    <property type="project" value="InterPro"/>
</dbReference>
<keyword evidence="6 8" id="KW-0503">Monooxygenase</keyword>
<organism evidence="9 10">
    <name type="scientific">Streptacidiphilus jiangxiensis</name>
    <dbReference type="NCBI Taxonomy" id="235985"/>
    <lineage>
        <taxon>Bacteria</taxon>
        <taxon>Bacillati</taxon>
        <taxon>Actinomycetota</taxon>
        <taxon>Actinomycetes</taxon>
        <taxon>Kitasatosporales</taxon>
        <taxon>Streptomycetaceae</taxon>
        <taxon>Streptacidiphilus</taxon>
    </lineage>
</organism>
<dbReference type="GO" id="GO:0004497">
    <property type="term" value="F:monooxygenase activity"/>
    <property type="evidence" value="ECO:0007669"/>
    <property type="project" value="UniProtKB-KW"/>
</dbReference>
<dbReference type="Proteomes" id="UP000183015">
    <property type="component" value="Unassembled WGS sequence"/>
</dbReference>
<dbReference type="PROSITE" id="PS00086">
    <property type="entry name" value="CYTOCHROME_P450"/>
    <property type="match status" value="1"/>
</dbReference>
<keyword evidence="4 8" id="KW-0560">Oxidoreductase</keyword>
<evidence type="ECO:0000256" key="1">
    <source>
        <dbReference type="ARBA" id="ARBA00010617"/>
    </source>
</evidence>
<evidence type="ECO:0000256" key="4">
    <source>
        <dbReference type="ARBA" id="ARBA00023002"/>
    </source>
</evidence>
<dbReference type="RefSeq" id="WP_075003923.1">
    <property type="nucleotide sequence ID" value="NZ_BBPN01000003.1"/>
</dbReference>
<protein>
    <submittedName>
        <fullName evidence="9">Cytochrome P450</fullName>
    </submittedName>
</protein>